<dbReference type="Proteomes" id="UP001649381">
    <property type="component" value="Unassembled WGS sequence"/>
</dbReference>
<dbReference type="InterPro" id="IPR019454">
    <property type="entry name" value="Lipoprot_YkyA-like"/>
</dbReference>
<dbReference type="Pfam" id="PF10368">
    <property type="entry name" value="YkyA"/>
    <property type="match status" value="1"/>
</dbReference>
<gene>
    <name evidence="1" type="ORF">L2716_04290</name>
</gene>
<dbReference type="RefSeq" id="WP_236332117.1">
    <property type="nucleotide sequence ID" value="NZ_JAKIJS010000001.1"/>
</dbReference>
<evidence type="ECO:0000313" key="2">
    <source>
        <dbReference type="Proteomes" id="UP001649381"/>
    </source>
</evidence>
<keyword evidence="2" id="KW-1185">Reference proteome</keyword>
<proteinExistence type="predicted"/>
<evidence type="ECO:0000313" key="1">
    <source>
        <dbReference type="EMBL" id="MCF6136938.1"/>
    </source>
</evidence>
<name>A0ABS9GZC6_9BACL</name>
<comment type="caution">
    <text evidence="1">The sequence shown here is derived from an EMBL/GenBank/DDBJ whole genome shotgun (WGS) entry which is preliminary data.</text>
</comment>
<dbReference type="Gene3D" id="1.20.120.570">
    <property type="entry name" value="YkyA-like"/>
    <property type="match status" value="1"/>
</dbReference>
<dbReference type="SUPFAM" id="SSF140423">
    <property type="entry name" value="MW0975(SA0943)-like"/>
    <property type="match status" value="1"/>
</dbReference>
<dbReference type="PROSITE" id="PS51257">
    <property type="entry name" value="PROKAR_LIPOPROTEIN"/>
    <property type="match status" value="1"/>
</dbReference>
<organism evidence="1 2">
    <name type="scientific">Pseudalkalibacillus berkeleyi</name>
    <dbReference type="NCBI Taxonomy" id="1069813"/>
    <lineage>
        <taxon>Bacteria</taxon>
        <taxon>Bacillati</taxon>
        <taxon>Bacillota</taxon>
        <taxon>Bacilli</taxon>
        <taxon>Bacillales</taxon>
        <taxon>Fictibacillaceae</taxon>
        <taxon>Pseudalkalibacillus</taxon>
    </lineage>
</organism>
<dbReference type="InterPro" id="IPR036785">
    <property type="entry name" value="YkyA-like_sf"/>
</dbReference>
<reference evidence="1 2" key="1">
    <citation type="submission" date="2022-01" db="EMBL/GenBank/DDBJ databases">
        <title>Alkalihalobacillus sp. EGI L200015, a novel bacterium isolated from a salt lake sediment.</title>
        <authorList>
            <person name="Gao L."/>
            <person name="Fang B.-Z."/>
            <person name="Li W.-J."/>
        </authorList>
    </citation>
    <scope>NUCLEOTIDE SEQUENCE [LARGE SCALE GENOMIC DNA]</scope>
    <source>
        <strain evidence="1 2">KCTC 12718</strain>
    </source>
</reference>
<dbReference type="EMBL" id="JAKIJS010000001">
    <property type="protein sequence ID" value="MCF6136938.1"/>
    <property type="molecule type" value="Genomic_DNA"/>
</dbReference>
<accession>A0ABS9GZC6</accession>
<sequence>MSVKKSIVLIFLTIGLLVSGCSVGQSTEEKIHEHLEETVSLEKGFGEVQQSLVDAEQKEQKLFNEILALSMKDIDQITKLADQAIVSAETRQKHIKQEKESIQSAYNNFKTVKELSKEIEDEKVQTAADHLIETMDQRFESYQGLHKAYVKALEKDLELYELLKKEDLSLDELKKHTETLNKHYEEVLTKQDKFNSLTDQYNEKKKSFYKQAGLSTGKIKDS</sequence>
<protein>
    <submittedName>
        <fullName evidence="1">YkyA family protein</fullName>
    </submittedName>
</protein>